<dbReference type="SMART" id="SM00862">
    <property type="entry name" value="Trans_reg_C"/>
    <property type="match status" value="1"/>
</dbReference>
<accession>I7D3P4</accession>
<dbReference type="EMBL" id="JX014302">
    <property type="protein sequence ID" value="AFO59862.1"/>
    <property type="molecule type" value="Genomic_DNA"/>
</dbReference>
<dbReference type="Gene3D" id="1.25.40.10">
    <property type="entry name" value="Tetratricopeptide repeat domain"/>
    <property type="match status" value="2"/>
</dbReference>
<dbReference type="Pfam" id="PF13191">
    <property type="entry name" value="AAA_16"/>
    <property type="match status" value="1"/>
</dbReference>
<dbReference type="InterPro" id="IPR005158">
    <property type="entry name" value="BTAD"/>
</dbReference>
<dbReference type="SUPFAM" id="SSF52540">
    <property type="entry name" value="P-loop containing nucleoside triphosphate hydrolases"/>
    <property type="match status" value="1"/>
</dbReference>
<feature type="region of interest" description="Disordered" evidence="7">
    <location>
        <begin position="277"/>
        <end position="325"/>
    </location>
</feature>
<keyword evidence="3" id="KW-0805">Transcription regulation</keyword>
<dbReference type="AlphaFoldDB" id="I7D3P4"/>
<dbReference type="CDD" id="cd15831">
    <property type="entry name" value="BTAD"/>
    <property type="match status" value="1"/>
</dbReference>
<protein>
    <submittedName>
        <fullName evidence="9">ChxA</fullName>
    </submittedName>
</protein>
<evidence type="ECO:0000259" key="8">
    <source>
        <dbReference type="PROSITE" id="PS51755"/>
    </source>
</evidence>
<dbReference type="InterPro" id="IPR011990">
    <property type="entry name" value="TPR-like_helical_dom_sf"/>
</dbReference>
<keyword evidence="5" id="KW-0804">Transcription</keyword>
<dbReference type="PANTHER" id="PTHR35807:SF1">
    <property type="entry name" value="TRANSCRIPTIONAL REGULATOR REDD"/>
    <property type="match status" value="1"/>
</dbReference>
<dbReference type="Pfam" id="PF00486">
    <property type="entry name" value="Trans_reg_C"/>
    <property type="match status" value="1"/>
</dbReference>
<dbReference type="InterPro" id="IPR001867">
    <property type="entry name" value="OmpR/PhoB-type_DNA-bd"/>
</dbReference>
<dbReference type="InterPro" id="IPR016032">
    <property type="entry name" value="Sig_transdc_resp-reg_C-effctor"/>
</dbReference>
<dbReference type="InterPro" id="IPR027417">
    <property type="entry name" value="P-loop_NTPase"/>
</dbReference>
<evidence type="ECO:0000256" key="5">
    <source>
        <dbReference type="ARBA" id="ARBA00023163"/>
    </source>
</evidence>
<dbReference type="Pfam" id="PF03704">
    <property type="entry name" value="BTAD"/>
    <property type="match status" value="1"/>
</dbReference>
<feature type="region of interest" description="Disordered" evidence="7">
    <location>
        <begin position="1"/>
        <end position="26"/>
    </location>
</feature>
<organism evidence="9">
    <name type="scientific">Streptomyces sp. YIM 56141</name>
    <dbReference type="NCBI Taxonomy" id="1211968"/>
    <lineage>
        <taxon>Bacteria</taxon>
        <taxon>Bacillati</taxon>
        <taxon>Actinomycetota</taxon>
        <taxon>Actinomycetes</taxon>
        <taxon>Kitasatosporales</taxon>
        <taxon>Streptomycetaceae</taxon>
        <taxon>Streptomyces</taxon>
    </lineage>
</organism>
<evidence type="ECO:0000256" key="7">
    <source>
        <dbReference type="SAM" id="MobiDB-lite"/>
    </source>
</evidence>
<evidence type="ECO:0000256" key="6">
    <source>
        <dbReference type="PROSITE-ProRule" id="PRU01091"/>
    </source>
</evidence>
<sequence length="1123" mass="121777">MGQGNMFVHQAEGSSPPSSPPALSGPALQVLGPMSARYENRDVPLGPPRRRALLALLLIRLGRVVPTTVLIEELWRDARPQQAVATLQSHISHLRRALTPAAGPGRSAILCHQAPGYVLRLASDQVDAYRFEQLISTGRRLLAGQNPPAARDYLTRALTLWHGAPYAEFHTHPSIADESARLEQMRLTALESSAEAGLLLGRTAEVVAELESEVRQHPARERMVGHLMTALFRSGRQAEALELYASTRSYLVEEFGVDTSADLQKLHTALLRQELGGRTRGATGGPARPAATAFPRQVRTTMSSTVTRPAAPAEPAELAESAESALGAQEVPNGRERGTPAASAVLLPPPDEPGIAPPLIGRERELNLLVAAMAGTAAGHGHLACVLGFSGLGKTHLVMELVHRLRLRDENIETIRSTSFSGEGVPPYWLWTQVLRRLSTARPDAFRSAAAPFGALLAPLLPGWQPGPGDDAGPGDPQNSFRTHDALCEILLDLAARRPLVLLLEDVHRADTASLDVLRLLANRRQGHPLGIVLTGWDLETWPDSSRYSAMTGILRDPNTQILRLGALTLPDLTALAEAHSGPGVSRRVVEALHRQSVGSPSFVLQMLSLLREAGDLRDPGTADELIGLVVPCARKVLRQEFAELPGPVLRLLRLCAIAAPDIELDSLCRAAGGDGAVAIVESAVRHGLLVSGPRSAGRLRLAPPRAREVLVGDLTGEESQRLHAAYAHALSPRFAGEGTPERSDRIAHHVWRAGGAMPPERALPWLLSAAENAGSRLASNDRQMWLRRAISVTGSLPDGSATRGLVSRLHGELAHLLCHVRGFGDTEAETEIIRGYTPGTPPHRSDDPAVLSMLSVSLLVRGRYDESGRLTDRLRTIAARTGDPAARLGAVYGEGMTRFIRDRLPDALRSFEHGVELSERLARESRLPGGMYRSDPRVYFRTHDVFARWLMSERSAAAEQGRRLLRLTQWSDKPWDRVQALYVNAIVAAWEGDPDAAGTFGAQGVELSVKHGLSSWSAMLNVPLGWALTHAGQREGIPKMMNALTEMRLSRTRIHLPLHLGLLAQAQHLAEQREGAVDTLRTLLAVVEHHREYVYLNSALPSTLLLDELLGKETREAVGAVE</sequence>
<feature type="region of interest" description="Disordered" evidence="7">
    <location>
        <begin position="331"/>
        <end position="350"/>
    </location>
</feature>
<dbReference type="InterPro" id="IPR051677">
    <property type="entry name" value="AfsR-DnrI-RedD_regulator"/>
</dbReference>
<dbReference type="GO" id="GO:0006355">
    <property type="term" value="P:regulation of DNA-templated transcription"/>
    <property type="evidence" value="ECO:0007669"/>
    <property type="project" value="InterPro"/>
</dbReference>
<name>I7D3P4_9ACTN</name>
<dbReference type="SMART" id="SM01043">
    <property type="entry name" value="BTAD"/>
    <property type="match status" value="1"/>
</dbReference>
<evidence type="ECO:0000256" key="2">
    <source>
        <dbReference type="ARBA" id="ARBA00023012"/>
    </source>
</evidence>
<dbReference type="InterPro" id="IPR041664">
    <property type="entry name" value="AAA_16"/>
</dbReference>
<evidence type="ECO:0000313" key="9">
    <source>
        <dbReference type="EMBL" id="AFO59862.1"/>
    </source>
</evidence>
<proteinExistence type="inferred from homology"/>
<feature type="compositionally biased region" description="Low complexity" evidence="7">
    <location>
        <begin position="13"/>
        <end position="26"/>
    </location>
</feature>
<dbReference type="GO" id="GO:0003677">
    <property type="term" value="F:DNA binding"/>
    <property type="evidence" value="ECO:0007669"/>
    <property type="project" value="UniProtKB-UniRule"/>
</dbReference>
<dbReference type="InterPro" id="IPR036388">
    <property type="entry name" value="WH-like_DNA-bd_sf"/>
</dbReference>
<feature type="DNA-binding region" description="OmpR/PhoB-type" evidence="6">
    <location>
        <begin position="19"/>
        <end position="121"/>
    </location>
</feature>
<comment type="similarity">
    <text evidence="1">Belongs to the AfsR/DnrI/RedD regulatory family.</text>
</comment>
<feature type="compositionally biased region" description="Low complexity" evidence="7">
    <location>
        <begin position="309"/>
        <end position="325"/>
    </location>
</feature>
<dbReference type="Gene3D" id="1.10.10.10">
    <property type="entry name" value="Winged helix-like DNA-binding domain superfamily/Winged helix DNA-binding domain"/>
    <property type="match status" value="1"/>
</dbReference>
<dbReference type="PANTHER" id="PTHR35807">
    <property type="entry name" value="TRANSCRIPTIONAL REGULATOR REDD-RELATED"/>
    <property type="match status" value="1"/>
</dbReference>
<evidence type="ECO:0000256" key="1">
    <source>
        <dbReference type="ARBA" id="ARBA00005820"/>
    </source>
</evidence>
<reference evidence="9" key="1">
    <citation type="journal article" date="2014" name="Org. Lett.">
        <title>Cycloheximide and actiphenol production in Streptomyces sp. YIM56141 governed by single biosynthetic machinery featuring an acyltransferase-less type I polyketide synthase.</title>
        <authorList>
            <person name="Yin M."/>
            <person name="Yan Y."/>
            <person name="Lohman J.R."/>
            <person name="Huang S.X."/>
            <person name="Ma M."/>
            <person name="Zhao G.R."/>
            <person name="Xu L.H."/>
            <person name="Xiang W."/>
            <person name="Shen B."/>
        </authorList>
    </citation>
    <scope>NUCLEOTIDE SEQUENCE</scope>
</reference>
<evidence type="ECO:0000256" key="4">
    <source>
        <dbReference type="ARBA" id="ARBA00023125"/>
    </source>
</evidence>
<dbReference type="SUPFAM" id="SSF46894">
    <property type="entry name" value="C-terminal effector domain of the bipartite response regulators"/>
    <property type="match status" value="1"/>
</dbReference>
<dbReference type="SUPFAM" id="SSF48452">
    <property type="entry name" value="TPR-like"/>
    <property type="match status" value="1"/>
</dbReference>
<dbReference type="PROSITE" id="PS51755">
    <property type="entry name" value="OMPR_PHOB"/>
    <property type="match status" value="1"/>
</dbReference>
<evidence type="ECO:0000256" key="3">
    <source>
        <dbReference type="ARBA" id="ARBA00023015"/>
    </source>
</evidence>
<keyword evidence="4 6" id="KW-0238">DNA-binding</keyword>
<feature type="domain" description="OmpR/PhoB-type" evidence="8">
    <location>
        <begin position="19"/>
        <end position="121"/>
    </location>
</feature>
<keyword evidence="2" id="KW-0902">Two-component regulatory system</keyword>
<dbReference type="GO" id="GO:0000160">
    <property type="term" value="P:phosphorelay signal transduction system"/>
    <property type="evidence" value="ECO:0007669"/>
    <property type="project" value="UniProtKB-KW"/>
</dbReference>
<feature type="compositionally biased region" description="Polar residues" evidence="7">
    <location>
        <begin position="298"/>
        <end position="307"/>
    </location>
</feature>